<name>A0A839ZB91_9HYPH</name>
<comment type="caution">
    <text evidence="1">The sequence shown here is derived from an EMBL/GenBank/DDBJ whole genome shotgun (WGS) entry which is preliminary data.</text>
</comment>
<proteinExistence type="predicted"/>
<dbReference type="EMBL" id="JACICD010000004">
    <property type="protein sequence ID" value="MBB3772014.1"/>
    <property type="molecule type" value="Genomic_DNA"/>
</dbReference>
<accession>A0A839ZB91</accession>
<gene>
    <name evidence="1" type="ORF">FHS55_002623</name>
</gene>
<organism evidence="1 2">
    <name type="scientific">Ancylobacter tetraedralis</name>
    <dbReference type="NCBI Taxonomy" id="217068"/>
    <lineage>
        <taxon>Bacteria</taxon>
        <taxon>Pseudomonadati</taxon>
        <taxon>Pseudomonadota</taxon>
        <taxon>Alphaproteobacteria</taxon>
        <taxon>Hyphomicrobiales</taxon>
        <taxon>Xanthobacteraceae</taxon>
        <taxon>Ancylobacter</taxon>
    </lineage>
</organism>
<sequence length="81" mass="8338">MGTPVTPVGADGRSPALVASGIVDSTGAVINPDSYATTAITRDANGNLLTQTISDGTNSWVQTITRDGDGYVATVSKWVRQ</sequence>
<dbReference type="RefSeq" id="WP_183190159.1">
    <property type="nucleotide sequence ID" value="NZ_JACICD010000004.1"/>
</dbReference>
<protein>
    <submittedName>
        <fullName evidence="1">Uncharacterized protein</fullName>
    </submittedName>
</protein>
<evidence type="ECO:0000313" key="2">
    <source>
        <dbReference type="Proteomes" id="UP000533469"/>
    </source>
</evidence>
<dbReference type="AlphaFoldDB" id="A0A839ZB91"/>
<dbReference type="Proteomes" id="UP000533469">
    <property type="component" value="Unassembled WGS sequence"/>
</dbReference>
<evidence type="ECO:0000313" key="1">
    <source>
        <dbReference type="EMBL" id="MBB3772014.1"/>
    </source>
</evidence>
<keyword evidence="2" id="KW-1185">Reference proteome</keyword>
<reference evidence="1 2" key="1">
    <citation type="submission" date="2020-08" db="EMBL/GenBank/DDBJ databases">
        <title>Genomic Encyclopedia of Type Strains, Phase IV (KMG-IV): sequencing the most valuable type-strain genomes for metagenomic binning, comparative biology and taxonomic classification.</title>
        <authorList>
            <person name="Goeker M."/>
        </authorList>
    </citation>
    <scope>NUCLEOTIDE SEQUENCE [LARGE SCALE GENOMIC DNA]</scope>
    <source>
        <strain evidence="1 2">DSM 5895</strain>
    </source>
</reference>